<comment type="caution">
    <text evidence="1">The sequence shown here is derived from an EMBL/GenBank/DDBJ whole genome shotgun (WGS) entry which is preliminary data.</text>
</comment>
<gene>
    <name evidence="1" type="ORF">B5V02_31135</name>
</gene>
<accession>A0A2W7BUK6</accession>
<proteinExistence type="predicted"/>
<protein>
    <submittedName>
        <fullName evidence="1">Uncharacterized protein</fullName>
    </submittedName>
</protein>
<evidence type="ECO:0000313" key="2">
    <source>
        <dbReference type="Proteomes" id="UP000248616"/>
    </source>
</evidence>
<dbReference type="EMBL" id="MZXV01000070">
    <property type="protein sequence ID" value="PZV34575.1"/>
    <property type="molecule type" value="Genomic_DNA"/>
</dbReference>
<keyword evidence="2" id="KW-1185">Reference proteome</keyword>
<dbReference type="Proteomes" id="UP000248616">
    <property type="component" value="Unassembled WGS sequence"/>
</dbReference>
<sequence length="69" mass="7140">MPSSRLLSANHASGKFARGSAKGDRITFEPDGISVFTKDSSPEAFHDGGIALLVHEGALSSKEIRGGAV</sequence>
<reference evidence="2" key="1">
    <citation type="submission" date="2017-03" db="EMBL/GenBank/DDBJ databases">
        <authorList>
            <person name="Safronova V.I."/>
            <person name="Sazanova A.L."/>
            <person name="Chirak E.R."/>
        </authorList>
    </citation>
    <scope>NUCLEOTIDE SEQUENCE [LARGE SCALE GENOMIC DNA]</scope>
    <source>
        <strain evidence="2">Ach-343</strain>
    </source>
</reference>
<dbReference type="AlphaFoldDB" id="A0A2W7BUK6"/>
<name>A0A2W7BUK6_9HYPH</name>
<organism evidence="1 2">
    <name type="scientific">Mesorhizobium kowhaii</name>
    <dbReference type="NCBI Taxonomy" id="1300272"/>
    <lineage>
        <taxon>Bacteria</taxon>
        <taxon>Pseudomonadati</taxon>
        <taxon>Pseudomonadota</taxon>
        <taxon>Alphaproteobacteria</taxon>
        <taxon>Hyphomicrobiales</taxon>
        <taxon>Phyllobacteriaceae</taxon>
        <taxon>Mesorhizobium</taxon>
    </lineage>
</organism>
<evidence type="ECO:0000313" key="1">
    <source>
        <dbReference type="EMBL" id="PZV34575.1"/>
    </source>
</evidence>